<name>A0ABV6Z1P9_UNCC1</name>
<dbReference type="PANTHER" id="PTHR43135:SF3">
    <property type="entry name" value="ALPHA-D-RIBOSE 1-METHYLPHOSPHONATE 5-TRIPHOSPHATE DIPHOSPHATASE"/>
    <property type="match status" value="1"/>
</dbReference>
<protein>
    <submittedName>
        <fullName evidence="2">Amidohydrolase family protein</fullName>
    </submittedName>
</protein>
<keyword evidence="3" id="KW-1185">Reference proteome</keyword>
<evidence type="ECO:0000313" key="2">
    <source>
        <dbReference type="EMBL" id="MFC1852379.1"/>
    </source>
</evidence>
<comment type="caution">
    <text evidence="2">The sequence shown here is derived from an EMBL/GenBank/DDBJ whole genome shotgun (WGS) entry which is preliminary data.</text>
</comment>
<dbReference type="InterPro" id="IPR051781">
    <property type="entry name" value="Metallo-dep_Hydrolase"/>
</dbReference>
<dbReference type="Gene3D" id="3.20.20.140">
    <property type="entry name" value="Metal-dependent hydrolases"/>
    <property type="match status" value="2"/>
</dbReference>
<feature type="domain" description="Amidohydrolase-related" evidence="1">
    <location>
        <begin position="65"/>
        <end position="316"/>
    </location>
</feature>
<dbReference type="InterPro" id="IPR006680">
    <property type="entry name" value="Amidohydro-rel"/>
</dbReference>
<dbReference type="SUPFAM" id="SSF51556">
    <property type="entry name" value="Metallo-dependent hydrolases"/>
    <property type="match status" value="1"/>
</dbReference>
<dbReference type="Proteomes" id="UP001594351">
    <property type="component" value="Unassembled WGS sequence"/>
</dbReference>
<evidence type="ECO:0000259" key="1">
    <source>
        <dbReference type="Pfam" id="PF01979"/>
    </source>
</evidence>
<dbReference type="EMBL" id="JBHPBY010000305">
    <property type="protein sequence ID" value="MFC1852379.1"/>
    <property type="molecule type" value="Genomic_DNA"/>
</dbReference>
<evidence type="ECO:0000313" key="3">
    <source>
        <dbReference type="Proteomes" id="UP001594351"/>
    </source>
</evidence>
<sequence length="327" mass="36920">MWDVNPMVNKLAEMIFGGKIIDFPKNREDIKRHVDEVVAWGAHSIKLYLEDKPLYGGKADTVYNMFTDEQIQYIRNLANDYGKIVESHAMFIRGARKAIHGKVDSIAHLTVDESYSKKDAEKMVQNNVALVPTLGIGSYLAMNCGSKGFPEHPEYKFFRGMLEKYVKPTMESATIPQLRKSYLGFYDFIWTEIEDRKMPSVGTVYPDRCHGFGVYAQESFDNFREAGVKVGVGTDGGTGTCFAGAFDIEFEGLLRYGYSPKEIVRMVTLGNMEILKTDNQLGSITEGKLADMVIIQENPFDNILAMTPIKVFKAGRCYIDTKESYHV</sequence>
<proteinExistence type="predicted"/>
<gene>
    <name evidence="2" type="ORF">ACFL27_19450</name>
</gene>
<dbReference type="Pfam" id="PF01979">
    <property type="entry name" value="Amidohydro_1"/>
    <property type="match status" value="1"/>
</dbReference>
<dbReference type="PANTHER" id="PTHR43135">
    <property type="entry name" value="ALPHA-D-RIBOSE 1-METHYLPHOSPHONATE 5-TRIPHOSPHATE DIPHOSPHATASE"/>
    <property type="match status" value="1"/>
</dbReference>
<reference evidence="2 3" key="1">
    <citation type="submission" date="2024-09" db="EMBL/GenBank/DDBJ databases">
        <title>Laminarin stimulates single cell rates of sulfate reduction while oxygen inhibits transcriptomic activity in coastal marine sediment.</title>
        <authorList>
            <person name="Lindsay M."/>
            <person name="Orcutt B."/>
            <person name="Emerson D."/>
            <person name="Stepanauskas R."/>
            <person name="D'Angelo T."/>
        </authorList>
    </citation>
    <scope>NUCLEOTIDE SEQUENCE [LARGE SCALE GENOMIC DNA]</scope>
    <source>
        <strain evidence="2">SAG AM-311-K15</strain>
    </source>
</reference>
<dbReference type="InterPro" id="IPR032466">
    <property type="entry name" value="Metal_Hydrolase"/>
</dbReference>
<accession>A0ABV6Z1P9</accession>
<organism evidence="2 3">
    <name type="scientific">candidate division CSSED10-310 bacterium</name>
    <dbReference type="NCBI Taxonomy" id="2855610"/>
    <lineage>
        <taxon>Bacteria</taxon>
        <taxon>Bacteria division CSSED10-310</taxon>
    </lineage>
</organism>